<dbReference type="EMBL" id="SLUL01000003">
    <property type="protein sequence ID" value="TCL52000.1"/>
    <property type="molecule type" value="Genomic_DNA"/>
</dbReference>
<dbReference type="GO" id="GO:0071555">
    <property type="term" value="P:cell wall organization"/>
    <property type="evidence" value="ECO:0007669"/>
    <property type="project" value="TreeGrafter"/>
</dbReference>
<comment type="caution">
    <text evidence="6">The sequence shown here is derived from an EMBL/GenBank/DDBJ whole genome shotgun (WGS) entry which is preliminary data.</text>
</comment>
<dbReference type="RefSeq" id="WP_132947691.1">
    <property type="nucleotide sequence ID" value="NZ_SLUL01000003.1"/>
</dbReference>
<reference evidence="6 7" key="1">
    <citation type="submission" date="2019-03" db="EMBL/GenBank/DDBJ databases">
        <title>Genomic Encyclopedia of Type Strains, Phase IV (KMG-IV): sequencing the most valuable type-strain genomes for metagenomic binning, comparative biology and taxonomic classification.</title>
        <authorList>
            <person name="Goeker M."/>
        </authorList>
    </citation>
    <scope>NUCLEOTIDE SEQUENCE [LARGE SCALE GENOMIC DNA]</scope>
    <source>
        <strain evidence="6 7">DSM 24979</strain>
    </source>
</reference>
<name>A0A4R1QHJ2_9BACL</name>
<dbReference type="SUPFAM" id="SSF56601">
    <property type="entry name" value="beta-lactamase/transpeptidase-like"/>
    <property type="match status" value="1"/>
</dbReference>
<protein>
    <submittedName>
        <fullName evidence="6">Cell division protein FtsI/penicillin-binding protein 2</fullName>
    </submittedName>
</protein>
<dbReference type="AlphaFoldDB" id="A0A4R1QHJ2"/>
<sequence length="587" mass="66527">MTKKRMLFVLFIIQMMFFLLLGRLVQLQLVSTESFHGMNLIEASVEQRTQQMIIDDGRGMFVDRNEQPLTYDYIPSLVLFPFLKKIDWPIEEVATVLSISKQTIIDQLHEAKAPFILFVNEQPFRLTERQMKKINDLRIPGVMAVKKQYPLERKYAQHLIGLLGENQTLFQQRYPDKKLSAKTKIGVSGLQSAFDEFLIQDGETKLLYHVDGSGEPLFGMDVKYMEQANPFYPITIQTTMDRSLQAEVEDIVRMHGMEKGAVVLLDVQTSDILALMSVPEMDEDDPYKDGAAENQALLPQIPGSIFKVVVAAAAIEKGLVPSERTFDCSKKINGEPNDEDDDSFLSFKDSFAVSCNNTFGILGKELVQKENDILEQYAKKLGVFSLVGWNGRVYHFHDFRPLSEEKKGTIWANEQDQKVPLAIAQTAIGQKDVRLSPLAVANMMATIARGGEVKQVRAAKKMMYKNGTTFFEFQEQTLTDETLQRDTIEQLQQLLREVVQHQRGTGRAFQSLPYSVAGKSGTAETGRKEIVNKWFAGYFPSEQPKYALVVVQLETESAKAVTNAVFADIVRAIYELDQLQEKGRDER</sequence>
<dbReference type="GO" id="GO:0051301">
    <property type="term" value="P:cell division"/>
    <property type="evidence" value="ECO:0007669"/>
    <property type="project" value="UniProtKB-KW"/>
</dbReference>
<keyword evidence="3" id="KW-0472">Membrane</keyword>
<dbReference type="PANTHER" id="PTHR30627:SF24">
    <property type="entry name" value="PENICILLIN-BINDING PROTEIN 4B"/>
    <property type="match status" value="1"/>
</dbReference>
<dbReference type="InterPro" id="IPR036138">
    <property type="entry name" value="PBP_dimer_sf"/>
</dbReference>
<feature type="domain" description="Penicillin-binding protein dimerisation" evidence="5">
    <location>
        <begin position="58"/>
        <end position="215"/>
    </location>
</feature>
<evidence type="ECO:0000256" key="2">
    <source>
        <dbReference type="ARBA" id="ARBA00007171"/>
    </source>
</evidence>
<keyword evidence="6" id="KW-0132">Cell division</keyword>
<accession>A0A4R1QHJ2</accession>
<evidence type="ECO:0000256" key="3">
    <source>
        <dbReference type="ARBA" id="ARBA00023136"/>
    </source>
</evidence>
<dbReference type="Gene3D" id="3.90.1310.10">
    <property type="entry name" value="Penicillin-binding protein 2a (Domain 2)"/>
    <property type="match status" value="1"/>
</dbReference>
<dbReference type="PANTHER" id="PTHR30627">
    <property type="entry name" value="PEPTIDOGLYCAN D,D-TRANSPEPTIDASE"/>
    <property type="match status" value="1"/>
</dbReference>
<evidence type="ECO:0000259" key="5">
    <source>
        <dbReference type="Pfam" id="PF03717"/>
    </source>
</evidence>
<evidence type="ECO:0000313" key="6">
    <source>
        <dbReference type="EMBL" id="TCL52000.1"/>
    </source>
</evidence>
<comment type="subcellular location">
    <subcellularLocation>
        <location evidence="1">Membrane</location>
    </subcellularLocation>
</comment>
<dbReference type="InterPro" id="IPR001460">
    <property type="entry name" value="PCN-bd_Tpept"/>
</dbReference>
<feature type="domain" description="Penicillin-binding protein transpeptidase" evidence="4">
    <location>
        <begin position="260"/>
        <end position="570"/>
    </location>
</feature>
<proteinExistence type="inferred from homology"/>
<dbReference type="Gene3D" id="3.40.710.10">
    <property type="entry name" value="DD-peptidase/beta-lactamase superfamily"/>
    <property type="match status" value="1"/>
</dbReference>
<evidence type="ECO:0000313" key="7">
    <source>
        <dbReference type="Proteomes" id="UP000295658"/>
    </source>
</evidence>
<organism evidence="6 7">
    <name type="scientific">Thermolongibacillus altinsuensis</name>
    <dbReference type="NCBI Taxonomy" id="575256"/>
    <lineage>
        <taxon>Bacteria</taxon>
        <taxon>Bacillati</taxon>
        <taxon>Bacillota</taxon>
        <taxon>Bacilli</taxon>
        <taxon>Bacillales</taxon>
        <taxon>Anoxybacillaceae</taxon>
        <taxon>Thermolongibacillus</taxon>
    </lineage>
</organism>
<dbReference type="InterPro" id="IPR005311">
    <property type="entry name" value="PBP_dimer"/>
</dbReference>
<dbReference type="InterPro" id="IPR050515">
    <property type="entry name" value="Beta-lactam/transpept"/>
</dbReference>
<dbReference type="GO" id="GO:0008658">
    <property type="term" value="F:penicillin binding"/>
    <property type="evidence" value="ECO:0007669"/>
    <property type="project" value="InterPro"/>
</dbReference>
<comment type="similarity">
    <text evidence="2">Belongs to the transpeptidase family.</text>
</comment>
<dbReference type="GO" id="GO:0071972">
    <property type="term" value="F:peptidoglycan L,D-transpeptidase activity"/>
    <property type="evidence" value="ECO:0007669"/>
    <property type="project" value="TreeGrafter"/>
</dbReference>
<keyword evidence="7" id="KW-1185">Reference proteome</keyword>
<gene>
    <name evidence="6" type="ORF">EDD69_103249</name>
</gene>
<dbReference type="Pfam" id="PF00905">
    <property type="entry name" value="Transpeptidase"/>
    <property type="match status" value="1"/>
</dbReference>
<dbReference type="OrthoDB" id="2985542at2"/>
<evidence type="ECO:0000259" key="4">
    <source>
        <dbReference type="Pfam" id="PF00905"/>
    </source>
</evidence>
<dbReference type="Pfam" id="PF03717">
    <property type="entry name" value="PBP_dimer"/>
    <property type="match status" value="1"/>
</dbReference>
<keyword evidence="6" id="KW-0131">Cell cycle</keyword>
<evidence type="ECO:0000256" key="1">
    <source>
        <dbReference type="ARBA" id="ARBA00004370"/>
    </source>
</evidence>
<dbReference type="InterPro" id="IPR012338">
    <property type="entry name" value="Beta-lactam/transpept-like"/>
</dbReference>
<dbReference type="Proteomes" id="UP000295658">
    <property type="component" value="Unassembled WGS sequence"/>
</dbReference>
<dbReference type="SUPFAM" id="SSF56519">
    <property type="entry name" value="Penicillin binding protein dimerisation domain"/>
    <property type="match status" value="1"/>
</dbReference>
<dbReference type="GO" id="GO:0005886">
    <property type="term" value="C:plasma membrane"/>
    <property type="evidence" value="ECO:0007669"/>
    <property type="project" value="TreeGrafter"/>
</dbReference>